<sequence length="186" mass="22281">MERFEDHLAISLTRLNFIFRNKKITTECTRSFQGISLLGESFGPFEKGKKYKMKLFTVFPFIENNLLKVDQTEKCDNVDVQRYAISERDDPKLIKRRNRLFLNRIKELKRFMDLEIDKGHKLPIDLDRFISYTSNIVDGRLLKILKLAKAEISLDDENRLTESEKLLYKDLYNLIKTWRDFFLLFK</sequence>
<protein>
    <recommendedName>
        <fullName evidence="2">GINS subunit domain-containing protein</fullName>
    </recommendedName>
</protein>
<gene>
    <name evidence="1" type="ORF">LCGC14_0608440</name>
</gene>
<dbReference type="AlphaFoldDB" id="A0A0F9RSN6"/>
<evidence type="ECO:0008006" key="2">
    <source>
        <dbReference type="Google" id="ProtNLM"/>
    </source>
</evidence>
<dbReference type="EMBL" id="LAZR01001002">
    <property type="protein sequence ID" value="KKN52847.1"/>
    <property type="molecule type" value="Genomic_DNA"/>
</dbReference>
<evidence type="ECO:0000313" key="1">
    <source>
        <dbReference type="EMBL" id="KKN52847.1"/>
    </source>
</evidence>
<name>A0A0F9RSN6_9ZZZZ</name>
<organism evidence="1">
    <name type="scientific">marine sediment metagenome</name>
    <dbReference type="NCBI Taxonomy" id="412755"/>
    <lineage>
        <taxon>unclassified sequences</taxon>
        <taxon>metagenomes</taxon>
        <taxon>ecological metagenomes</taxon>
    </lineage>
</organism>
<proteinExistence type="predicted"/>
<comment type="caution">
    <text evidence="1">The sequence shown here is derived from an EMBL/GenBank/DDBJ whole genome shotgun (WGS) entry which is preliminary data.</text>
</comment>
<accession>A0A0F9RSN6</accession>
<reference evidence="1" key="1">
    <citation type="journal article" date="2015" name="Nature">
        <title>Complex archaea that bridge the gap between prokaryotes and eukaryotes.</title>
        <authorList>
            <person name="Spang A."/>
            <person name="Saw J.H."/>
            <person name="Jorgensen S.L."/>
            <person name="Zaremba-Niedzwiedzka K."/>
            <person name="Martijn J."/>
            <person name="Lind A.E."/>
            <person name="van Eijk R."/>
            <person name="Schleper C."/>
            <person name="Guy L."/>
            <person name="Ettema T.J."/>
        </authorList>
    </citation>
    <scope>NUCLEOTIDE SEQUENCE</scope>
</reference>